<evidence type="ECO:0000313" key="2">
    <source>
        <dbReference type="EMBL" id="MFC6892099.1"/>
    </source>
</evidence>
<name>A0ABD5UW83_9EURY</name>
<evidence type="ECO:0000313" key="3">
    <source>
        <dbReference type="Proteomes" id="UP001596296"/>
    </source>
</evidence>
<evidence type="ECO:0000256" key="1">
    <source>
        <dbReference type="SAM" id="MobiDB-lite"/>
    </source>
</evidence>
<accession>A0ABD5UW83</accession>
<protein>
    <recommendedName>
        <fullName evidence="4">Transcriptional initiation protein Tat</fullName>
    </recommendedName>
</protein>
<feature type="region of interest" description="Disordered" evidence="1">
    <location>
        <begin position="17"/>
        <end position="54"/>
    </location>
</feature>
<dbReference type="PROSITE" id="PS51257">
    <property type="entry name" value="PROKAR_LIPOPROTEIN"/>
    <property type="match status" value="1"/>
</dbReference>
<dbReference type="AlphaFoldDB" id="A0ABD5UW83"/>
<sequence length="133" mass="13947">MRRRGFLTAALSTVVAGCLGERPPSGPRHPPSGGTPPGSGPETATPSPGLRLADRDFSERENGGLLVEATIENTASETRTGTLVVTATTPEEEATETRDLEVDPGSEIDVAVEFELTYGEFINGGSLSFDIET</sequence>
<comment type="caution">
    <text evidence="2">The sequence shown here is derived from an EMBL/GenBank/DDBJ whole genome shotgun (WGS) entry which is preliminary data.</text>
</comment>
<keyword evidence="3" id="KW-1185">Reference proteome</keyword>
<gene>
    <name evidence="2" type="ORF">ACFQE9_05650</name>
</gene>
<evidence type="ECO:0008006" key="4">
    <source>
        <dbReference type="Google" id="ProtNLM"/>
    </source>
</evidence>
<dbReference type="EMBL" id="JBHSXL010000004">
    <property type="protein sequence ID" value="MFC6892099.1"/>
    <property type="molecule type" value="Genomic_DNA"/>
</dbReference>
<proteinExistence type="predicted"/>
<feature type="compositionally biased region" description="Low complexity" evidence="1">
    <location>
        <begin position="40"/>
        <end position="49"/>
    </location>
</feature>
<reference evidence="2 3" key="1">
    <citation type="journal article" date="2019" name="Int. J. Syst. Evol. Microbiol.">
        <title>The Global Catalogue of Microorganisms (GCM) 10K type strain sequencing project: providing services to taxonomists for standard genome sequencing and annotation.</title>
        <authorList>
            <consortium name="The Broad Institute Genomics Platform"/>
            <consortium name="The Broad Institute Genome Sequencing Center for Infectious Disease"/>
            <person name="Wu L."/>
            <person name="Ma J."/>
        </authorList>
    </citation>
    <scope>NUCLEOTIDE SEQUENCE [LARGE SCALE GENOMIC DNA]</scope>
    <source>
        <strain evidence="2 3">SKJ47</strain>
    </source>
</reference>
<feature type="compositionally biased region" description="Pro residues" evidence="1">
    <location>
        <begin position="24"/>
        <end position="34"/>
    </location>
</feature>
<organism evidence="2 3">
    <name type="scientific">Halopenitus salinus</name>
    <dbReference type="NCBI Taxonomy" id="1198295"/>
    <lineage>
        <taxon>Archaea</taxon>
        <taxon>Methanobacteriati</taxon>
        <taxon>Methanobacteriota</taxon>
        <taxon>Stenosarchaea group</taxon>
        <taxon>Halobacteria</taxon>
        <taxon>Halobacteriales</taxon>
        <taxon>Haloferacaceae</taxon>
        <taxon>Halopenitus</taxon>
    </lineage>
</organism>
<dbReference type="RefSeq" id="WP_379741631.1">
    <property type="nucleotide sequence ID" value="NZ_JBHSVN010000001.1"/>
</dbReference>
<dbReference type="Proteomes" id="UP001596296">
    <property type="component" value="Unassembled WGS sequence"/>
</dbReference>